<dbReference type="InterPro" id="IPR013428">
    <property type="entry name" value="Membrane-bound_put_N"/>
</dbReference>
<dbReference type="GO" id="GO:0009055">
    <property type="term" value="F:electron transfer activity"/>
    <property type="evidence" value="ECO:0007669"/>
    <property type="project" value="InterPro"/>
</dbReference>
<dbReference type="InterPro" id="IPR004155">
    <property type="entry name" value="PBS_lyase_HEAT"/>
</dbReference>
<dbReference type="Gene3D" id="2.120.10.30">
    <property type="entry name" value="TolB, C-terminal domain"/>
    <property type="match status" value="1"/>
</dbReference>
<dbReference type="InterPro" id="IPR011041">
    <property type="entry name" value="Quinoprot_gluc/sorb_DH_b-prop"/>
</dbReference>
<dbReference type="SUPFAM" id="SSF46626">
    <property type="entry name" value="Cytochrome c"/>
    <property type="match status" value="1"/>
</dbReference>
<dbReference type="AlphaFoldDB" id="A0A6J4NXL3"/>
<dbReference type="EMBL" id="CADCUQ010000382">
    <property type="protein sequence ID" value="CAA9400355.1"/>
    <property type="molecule type" value="Genomic_DNA"/>
</dbReference>
<evidence type="ECO:0000256" key="1">
    <source>
        <dbReference type="ARBA" id="ARBA00022617"/>
    </source>
</evidence>
<dbReference type="GO" id="GO:0046872">
    <property type="term" value="F:metal ion binding"/>
    <property type="evidence" value="ECO:0007669"/>
    <property type="project" value="UniProtKB-KW"/>
</dbReference>
<dbReference type="Pfam" id="PF03130">
    <property type="entry name" value="HEAT_PBS"/>
    <property type="match status" value="1"/>
</dbReference>
<sequence>SEPEFENALTPPPPADVVKYAGLAPEEAAKAITLPEGFRATVFASEPDVVQPIAFTIDARGRLWVAEGLTYPIRAEAGQGKDRILIFEDTDNDGKSDKKTVFAEGLNLVSGIEVGFGGVWVGAAPLLMFIPDKNADDKPDGDAQVLLDGWGFEDTHETLNTFAWGPDGWLYGCHGVFTHSAVGKPGTPVDQRTRINAGIWRYHPTKHTFEVFAEGTSNPWGFDFDARGQLFAEACVIPHLWHIIQGARYQRQAGAHFNPFVFDDIKQVADHVHYAGGAGPHAANGRSDAAGGGHAHAGLMIYNGTSWPAPYRGQIFIGNIHGQRINVDVPERKGSGFIGRHGADFLNFNDKWSQVINFRAGPDGNVYFIDWYDAEQCHVPNPAAHDRGNGRIFKVSYGDNRPPAQDLAALPLDELFDLAIQDDEFLARTARRLLQEKGAATPATGNKLPLVPAEWRAKIDDAPEPVALRVLWTEHVIGSLSVERCEALLADKREYLAAWAIQLLTEGGQVLPSGERTGAGELSKSALSRFVRLAKSSPSPVVRLYLAAALQRVPLEQRWDVVASLVAHSEDASDHNLPLMYWYAAEPLATVDAGRAMELALDAKTPNFLSFMVRRIAALGGEAPVAALVTSLNKVDDDARRLEVLRGLTAALAGQRGVPMPAGWQAAEVKLADSKHEEVRALAKGLSVTFGSSGAMEQMRKVLADAKAPAADRAAAAEALVAARDESAVPVLQQLLSDKALRGASLRGLAAFDDPKTPTLILKAYKGLTVSERRDALNTLASRPSFAQHLFKAVQDKVVPASDVTADLVRQLRNLADPEIDARVADAFNVQRQSPEEKLKLIAAVRQTLTAGPAGDPQRGREVYARTCQQCHVLFDAGGDVGPNITGANRGDLEYLLLNILDPNAVIPVEYRTTVVQTKDGRVLTGIVAKQDDNALTLKAANETVVLPRGDIRRAKDQEISMMPEGLLDALPDAEKRDLIAYLQSPKQVPLPATPENAKTFFNGKDLTGWWGHPDVWKVENGELVGKSEKGLPNNEFLKSNLQVKDFRLTFKVKLVPNNANSGCQIRSVPLENSPEMKGYQCDMGEGWWGKIYEESGRGLLTETGGDDVVKKEDWNTYEILAIGHRVKTAINGKLCSDLDDPKGDLQGVIAVQVHSGGPTEVRFKGFELEIDPKPEMKTVK</sequence>
<proteinExistence type="predicted"/>
<evidence type="ECO:0000256" key="2">
    <source>
        <dbReference type="ARBA" id="ARBA00022723"/>
    </source>
</evidence>
<evidence type="ECO:0000259" key="5">
    <source>
        <dbReference type="PROSITE" id="PS51007"/>
    </source>
</evidence>
<keyword evidence="2 4" id="KW-0479">Metal-binding</keyword>
<dbReference type="Gene3D" id="2.60.120.560">
    <property type="entry name" value="Exo-inulinase, domain 1"/>
    <property type="match status" value="1"/>
</dbReference>
<accession>A0A6J4NXL3</accession>
<dbReference type="NCBIfam" id="TIGR02603">
    <property type="entry name" value="CxxCH_TIGR02603"/>
    <property type="match status" value="1"/>
</dbReference>
<dbReference type="PROSITE" id="PS51007">
    <property type="entry name" value="CYTC"/>
    <property type="match status" value="1"/>
</dbReference>
<dbReference type="GO" id="GO:0016787">
    <property type="term" value="F:hydrolase activity"/>
    <property type="evidence" value="ECO:0007669"/>
    <property type="project" value="InterPro"/>
</dbReference>
<dbReference type="SMART" id="SM00567">
    <property type="entry name" value="EZ_HEAT"/>
    <property type="match status" value="2"/>
</dbReference>
<organism evidence="6">
    <name type="scientific">uncultured Phycisphaerae bacterium</name>
    <dbReference type="NCBI Taxonomy" id="904963"/>
    <lineage>
        <taxon>Bacteria</taxon>
        <taxon>Pseudomonadati</taxon>
        <taxon>Planctomycetota</taxon>
        <taxon>Phycisphaerae</taxon>
        <taxon>environmental samples</taxon>
    </lineage>
</organism>
<gene>
    <name evidence="6" type="ORF">AVDCRST_MAG64-1675</name>
</gene>
<dbReference type="SUPFAM" id="SSF50952">
    <property type="entry name" value="Soluble quinoprotein glucose dehydrogenase"/>
    <property type="match status" value="1"/>
</dbReference>
<evidence type="ECO:0000256" key="4">
    <source>
        <dbReference type="PROSITE-ProRule" id="PRU00433"/>
    </source>
</evidence>
<reference evidence="6" key="1">
    <citation type="submission" date="2020-02" db="EMBL/GenBank/DDBJ databases">
        <authorList>
            <person name="Meier V. D."/>
        </authorList>
    </citation>
    <scope>NUCLEOTIDE SEQUENCE</scope>
    <source>
        <strain evidence="6">AVDCRST_MAG64</strain>
    </source>
</reference>
<keyword evidence="1 4" id="KW-0349">Heme</keyword>
<dbReference type="NCBIfam" id="TIGR02604">
    <property type="entry name" value="Piru_Ver_Nterm"/>
    <property type="match status" value="1"/>
</dbReference>
<dbReference type="InterPro" id="IPR036909">
    <property type="entry name" value="Cyt_c-like_dom_sf"/>
</dbReference>
<protein>
    <recommendedName>
        <fullName evidence="5">Cytochrome c domain-containing protein</fullName>
    </recommendedName>
</protein>
<dbReference type="PANTHER" id="PTHR33546">
    <property type="entry name" value="LARGE, MULTIFUNCTIONAL SECRETED PROTEIN-RELATED"/>
    <property type="match status" value="1"/>
</dbReference>
<dbReference type="InterPro" id="IPR055557">
    <property type="entry name" value="DUF7133"/>
</dbReference>
<dbReference type="InterPro" id="IPR013427">
    <property type="entry name" value="Haem-bd_dom_put"/>
</dbReference>
<dbReference type="InterPro" id="IPR011042">
    <property type="entry name" value="6-blade_b-propeller_TolB-like"/>
</dbReference>
<dbReference type="InterPro" id="IPR009056">
    <property type="entry name" value="Cyt_c-like_dom"/>
</dbReference>
<evidence type="ECO:0000256" key="3">
    <source>
        <dbReference type="ARBA" id="ARBA00023004"/>
    </source>
</evidence>
<dbReference type="InterPro" id="IPR010496">
    <property type="entry name" value="AL/BT2_dom"/>
</dbReference>
<dbReference type="GO" id="GO:0020037">
    <property type="term" value="F:heme binding"/>
    <property type="evidence" value="ECO:0007669"/>
    <property type="project" value="InterPro"/>
</dbReference>
<dbReference type="Pfam" id="PF06439">
    <property type="entry name" value="3keto-disac_hyd"/>
    <property type="match status" value="1"/>
</dbReference>
<feature type="non-terminal residue" evidence="6">
    <location>
        <position position="1"/>
    </location>
</feature>
<dbReference type="PANTHER" id="PTHR33546:SF1">
    <property type="entry name" value="LARGE, MULTIFUNCTIONAL SECRETED PROTEIN"/>
    <property type="match status" value="1"/>
</dbReference>
<keyword evidence="3 4" id="KW-0408">Iron</keyword>
<dbReference type="Pfam" id="PF23500">
    <property type="entry name" value="DUF7133"/>
    <property type="match status" value="1"/>
</dbReference>
<feature type="domain" description="Cytochrome c" evidence="5">
    <location>
        <begin position="855"/>
        <end position="987"/>
    </location>
</feature>
<name>A0A6J4NXL3_9BACT</name>
<dbReference type="Gene3D" id="1.10.760.10">
    <property type="entry name" value="Cytochrome c-like domain"/>
    <property type="match status" value="1"/>
</dbReference>
<evidence type="ECO:0000313" key="6">
    <source>
        <dbReference type="EMBL" id="CAA9400355.1"/>
    </source>
</evidence>